<dbReference type="EMBL" id="CM045771">
    <property type="protein sequence ID" value="KAI7989717.1"/>
    <property type="molecule type" value="Genomic_DNA"/>
</dbReference>
<sequence length="709" mass="79041">MMAEHSVADEDQFFDTCDEITSVSDLGSDCSDHCCSCSELPNCVVNSLGYEFWTKTPESANQRRDRFFKWMGLSLDQNQIEKEESRDLLCDEIKMGIERINEDSGAVLRNSHLEDCFLSTSSSVSCCSTEEAELLGDDASEENFVCKIKNLDDGTEFVVDGVGNNGMLSRLREVGSNRLVTIEEFQRNFGSSSLVQQLFRRDAEAGNLVDVKNKWKIGWLRKFSKTHTVDSGFNSAMGARFQRVRVHSYNKRSKELSSLYAGQEFRAHEGSVSTMKFSPDGQYLASAGEDGIVRVWKVIEDEKPKNLDIQHVDPSCLYFSVNHLSKLAALDVNKGKMGKIKRLRKSAVSACVIFPSKVFGIMEEPLHEFHGHSGEVLALSWSNNGCLLSSSVDKTVRLWQVGHNQCLRVFSHNNYVTCVEFNPVDDNYFISGSIDGKVRIWEVHGCRVVDWIDIREIVTAVCYYPSGKGGIVGSMDGSCRFYDIIDNQLQLDAQICLQGKKKLPCKRIISFQFSPSDPSKVLVTSADSQVRVLCGVNVISKFKGPRVSGNRVTASFTADGKHIVSANENSNVYLWDYISQDRTSSKAKTIRSCENFVSHKTSIAIPWCGTKTMSGSLSSPSMGNHLADSSNDCFSLSRGLLLESLPKGSATWPEEKLPNSSPMCKSEYNFLKSAYQNTYSSCMWGLVIVTAGSDGWIRTYHNYGLPIRL</sequence>
<evidence type="ECO:0000313" key="2">
    <source>
        <dbReference type="Proteomes" id="UP001060215"/>
    </source>
</evidence>
<protein>
    <submittedName>
        <fullName evidence="1">WD repeat-containing protein 44</fullName>
    </submittedName>
</protein>
<evidence type="ECO:0000313" key="1">
    <source>
        <dbReference type="EMBL" id="KAI7989717.1"/>
    </source>
</evidence>
<organism evidence="1 2">
    <name type="scientific">Camellia lanceoleosa</name>
    <dbReference type="NCBI Taxonomy" id="1840588"/>
    <lineage>
        <taxon>Eukaryota</taxon>
        <taxon>Viridiplantae</taxon>
        <taxon>Streptophyta</taxon>
        <taxon>Embryophyta</taxon>
        <taxon>Tracheophyta</taxon>
        <taxon>Spermatophyta</taxon>
        <taxon>Magnoliopsida</taxon>
        <taxon>eudicotyledons</taxon>
        <taxon>Gunneridae</taxon>
        <taxon>Pentapetalae</taxon>
        <taxon>asterids</taxon>
        <taxon>Ericales</taxon>
        <taxon>Theaceae</taxon>
        <taxon>Camellia</taxon>
    </lineage>
</organism>
<comment type="caution">
    <text evidence="1">The sequence shown here is derived from an EMBL/GenBank/DDBJ whole genome shotgun (WGS) entry which is preliminary data.</text>
</comment>
<gene>
    <name evidence="1" type="ORF">LOK49_LG13G00903</name>
</gene>
<reference evidence="1 2" key="1">
    <citation type="journal article" date="2022" name="Plant J.">
        <title>Chromosome-level genome of Camellia lanceoleosa provides a valuable resource for understanding genome evolution and self-incompatibility.</title>
        <authorList>
            <person name="Gong W."/>
            <person name="Xiao S."/>
            <person name="Wang L."/>
            <person name="Liao Z."/>
            <person name="Chang Y."/>
            <person name="Mo W."/>
            <person name="Hu G."/>
            <person name="Li W."/>
            <person name="Zhao G."/>
            <person name="Zhu H."/>
            <person name="Hu X."/>
            <person name="Ji K."/>
            <person name="Xiang X."/>
            <person name="Song Q."/>
            <person name="Yuan D."/>
            <person name="Jin S."/>
            <person name="Zhang L."/>
        </authorList>
    </citation>
    <scope>NUCLEOTIDE SEQUENCE [LARGE SCALE GENOMIC DNA]</scope>
    <source>
        <strain evidence="1">SQ_2022a</strain>
    </source>
</reference>
<keyword evidence="2" id="KW-1185">Reference proteome</keyword>
<dbReference type="Proteomes" id="UP001060215">
    <property type="component" value="Chromosome 14"/>
</dbReference>
<proteinExistence type="predicted"/>
<name>A0ACC0FNM6_9ERIC</name>
<accession>A0ACC0FNM6</accession>